<evidence type="ECO:0000259" key="3">
    <source>
        <dbReference type="Pfam" id="PF00588"/>
    </source>
</evidence>
<sequence>MTRVRLEDIERFWRDQNPRRRALRERIDARRLPYAVAVENLSKDRNLGNLMRTANAFLCGEILLIGGAAFDESGSGGIYRFERLRHLADGETFLAYAREAGYTVIAVEIDPRAELLHRFVYPPKPLFLFGSELQGLSPALAERADSRLMIPQYGLIPCLNVTISCSIVLYDHVTRAHADLAPAPVKASKYQLDPRSGRA</sequence>
<name>A0A937X9Z6_UNCEI</name>
<reference evidence="4" key="1">
    <citation type="submission" date="2019-03" db="EMBL/GenBank/DDBJ databases">
        <title>Lake Tanganyika Metagenome-Assembled Genomes (MAGs).</title>
        <authorList>
            <person name="Tran P."/>
        </authorList>
    </citation>
    <scope>NUCLEOTIDE SEQUENCE</scope>
    <source>
        <strain evidence="4">M_DeepCast_400m_m2_100</strain>
    </source>
</reference>
<dbReference type="InterPro" id="IPR029026">
    <property type="entry name" value="tRNA_m1G_MTases_N"/>
</dbReference>
<dbReference type="PANTHER" id="PTHR43191:SF2">
    <property type="entry name" value="RRNA METHYLTRANSFERASE 3, MITOCHONDRIAL"/>
    <property type="match status" value="1"/>
</dbReference>
<organism evidence="4 5">
    <name type="scientific">Eiseniibacteriota bacterium</name>
    <dbReference type="NCBI Taxonomy" id="2212470"/>
    <lineage>
        <taxon>Bacteria</taxon>
        <taxon>Candidatus Eiseniibacteriota</taxon>
    </lineage>
</organism>
<dbReference type="GO" id="GO:0003723">
    <property type="term" value="F:RNA binding"/>
    <property type="evidence" value="ECO:0007669"/>
    <property type="project" value="InterPro"/>
</dbReference>
<dbReference type="PANTHER" id="PTHR43191">
    <property type="entry name" value="RRNA METHYLTRANSFERASE 3"/>
    <property type="match status" value="1"/>
</dbReference>
<evidence type="ECO:0000313" key="4">
    <source>
        <dbReference type="EMBL" id="MBM3316779.1"/>
    </source>
</evidence>
<protein>
    <recommendedName>
        <fullName evidence="3">tRNA/rRNA methyltransferase SpoU type domain-containing protein</fullName>
    </recommendedName>
</protein>
<dbReference type="Proteomes" id="UP000748308">
    <property type="component" value="Unassembled WGS sequence"/>
</dbReference>
<gene>
    <name evidence="4" type="ORF">FJY75_02900</name>
</gene>
<keyword evidence="1" id="KW-0489">Methyltransferase</keyword>
<dbReference type="InterPro" id="IPR029028">
    <property type="entry name" value="Alpha/beta_knot_MTases"/>
</dbReference>
<evidence type="ECO:0000256" key="1">
    <source>
        <dbReference type="ARBA" id="ARBA00022603"/>
    </source>
</evidence>
<dbReference type="SUPFAM" id="SSF75217">
    <property type="entry name" value="alpha/beta knot"/>
    <property type="match status" value="1"/>
</dbReference>
<evidence type="ECO:0000256" key="2">
    <source>
        <dbReference type="ARBA" id="ARBA00022679"/>
    </source>
</evidence>
<dbReference type="AlphaFoldDB" id="A0A937X9Z6"/>
<dbReference type="Pfam" id="PF00588">
    <property type="entry name" value="SpoU_methylase"/>
    <property type="match status" value="1"/>
</dbReference>
<dbReference type="GO" id="GO:0008173">
    <property type="term" value="F:RNA methyltransferase activity"/>
    <property type="evidence" value="ECO:0007669"/>
    <property type="project" value="InterPro"/>
</dbReference>
<evidence type="ECO:0000313" key="5">
    <source>
        <dbReference type="Proteomes" id="UP000748308"/>
    </source>
</evidence>
<feature type="domain" description="tRNA/rRNA methyltransferase SpoU type" evidence="3">
    <location>
        <begin position="35"/>
        <end position="170"/>
    </location>
</feature>
<comment type="caution">
    <text evidence="4">The sequence shown here is derived from an EMBL/GenBank/DDBJ whole genome shotgun (WGS) entry which is preliminary data.</text>
</comment>
<proteinExistence type="predicted"/>
<dbReference type="Gene3D" id="3.40.1280.10">
    <property type="match status" value="1"/>
</dbReference>
<dbReference type="GO" id="GO:0006396">
    <property type="term" value="P:RNA processing"/>
    <property type="evidence" value="ECO:0007669"/>
    <property type="project" value="InterPro"/>
</dbReference>
<accession>A0A937X9Z6</accession>
<dbReference type="GO" id="GO:0032259">
    <property type="term" value="P:methylation"/>
    <property type="evidence" value="ECO:0007669"/>
    <property type="project" value="UniProtKB-KW"/>
</dbReference>
<dbReference type="InterPro" id="IPR051259">
    <property type="entry name" value="rRNA_Methyltransferase"/>
</dbReference>
<keyword evidence="2" id="KW-0808">Transferase</keyword>
<dbReference type="InterPro" id="IPR001537">
    <property type="entry name" value="SpoU_MeTrfase"/>
</dbReference>
<dbReference type="EMBL" id="VGIY01000041">
    <property type="protein sequence ID" value="MBM3316779.1"/>
    <property type="molecule type" value="Genomic_DNA"/>
</dbReference>